<sequence>MAAFLTSSPLLLLHLQLLLLLALAARPAGSVGVNWGRLATHRLPPDKVVRMLLDNGFDKVKLFDAEEDAMEALAGTGIEVVVGIPNHMLEALAGDPVAAADWVDENVTSYSYHGGVNIRFAKIARPIPSAAFWPRRVQNQQDGACVFSDLAVVTDKDPTAEGCTFPVMTAYGSMAAAPDGRALQLLLAMVGEITAWFFFFLA</sequence>
<organism evidence="6 7">
    <name type="scientific">Colocasia esculenta</name>
    <name type="common">Wild taro</name>
    <name type="synonym">Arum esculentum</name>
    <dbReference type="NCBI Taxonomy" id="4460"/>
    <lineage>
        <taxon>Eukaryota</taxon>
        <taxon>Viridiplantae</taxon>
        <taxon>Streptophyta</taxon>
        <taxon>Embryophyta</taxon>
        <taxon>Tracheophyta</taxon>
        <taxon>Spermatophyta</taxon>
        <taxon>Magnoliopsida</taxon>
        <taxon>Liliopsida</taxon>
        <taxon>Araceae</taxon>
        <taxon>Aroideae</taxon>
        <taxon>Colocasieae</taxon>
        <taxon>Colocasia</taxon>
    </lineage>
</organism>
<evidence type="ECO:0000256" key="2">
    <source>
        <dbReference type="ARBA" id="ARBA00022801"/>
    </source>
</evidence>
<dbReference type="PANTHER" id="PTHR32227">
    <property type="entry name" value="GLUCAN ENDO-1,3-BETA-GLUCOSIDASE BG1-RELATED-RELATED"/>
    <property type="match status" value="1"/>
</dbReference>
<evidence type="ECO:0008006" key="8">
    <source>
        <dbReference type="Google" id="ProtNLM"/>
    </source>
</evidence>
<dbReference type="OrthoDB" id="784172at2759"/>
<dbReference type="Pfam" id="PF00332">
    <property type="entry name" value="Glyco_hydro_17"/>
    <property type="match status" value="1"/>
</dbReference>
<dbReference type="GO" id="GO:0004553">
    <property type="term" value="F:hydrolase activity, hydrolyzing O-glycosyl compounds"/>
    <property type="evidence" value="ECO:0007669"/>
    <property type="project" value="InterPro"/>
</dbReference>
<dbReference type="SUPFAM" id="SSF51445">
    <property type="entry name" value="(Trans)glycosidases"/>
    <property type="match status" value="1"/>
</dbReference>
<dbReference type="EMBL" id="NMUH01000043">
    <property type="protein sequence ID" value="MQL69657.1"/>
    <property type="molecule type" value="Genomic_DNA"/>
</dbReference>
<protein>
    <recommendedName>
        <fullName evidence="8">Glucan endo-1,3-beta-D-glucosidase</fullName>
    </recommendedName>
</protein>
<evidence type="ECO:0000256" key="3">
    <source>
        <dbReference type="ARBA" id="ARBA00023295"/>
    </source>
</evidence>
<accession>A0A843THR2</accession>
<dbReference type="GO" id="GO:0005975">
    <property type="term" value="P:carbohydrate metabolic process"/>
    <property type="evidence" value="ECO:0007669"/>
    <property type="project" value="InterPro"/>
</dbReference>
<keyword evidence="3" id="KW-0326">Glycosidase</keyword>
<dbReference type="Gene3D" id="3.20.20.80">
    <property type="entry name" value="Glycosidases"/>
    <property type="match status" value="1"/>
</dbReference>
<comment type="caution">
    <text evidence="6">The sequence shown here is derived from an EMBL/GenBank/DDBJ whole genome shotgun (WGS) entry which is preliminary data.</text>
</comment>
<comment type="similarity">
    <text evidence="1 4">Belongs to the glycosyl hydrolase 17 family.</text>
</comment>
<keyword evidence="5" id="KW-0732">Signal</keyword>
<evidence type="ECO:0000256" key="1">
    <source>
        <dbReference type="ARBA" id="ARBA00008773"/>
    </source>
</evidence>
<dbReference type="InterPro" id="IPR044965">
    <property type="entry name" value="Glyco_hydro_17_plant"/>
</dbReference>
<dbReference type="AlphaFoldDB" id="A0A843THR2"/>
<proteinExistence type="inferred from homology"/>
<keyword evidence="2" id="KW-0378">Hydrolase</keyword>
<name>A0A843THR2_COLES</name>
<evidence type="ECO:0000256" key="5">
    <source>
        <dbReference type="SAM" id="SignalP"/>
    </source>
</evidence>
<dbReference type="InterPro" id="IPR017853">
    <property type="entry name" value="GH"/>
</dbReference>
<gene>
    <name evidence="6" type="ORF">Taro_001923</name>
</gene>
<feature type="chain" id="PRO_5032452479" description="Glucan endo-1,3-beta-D-glucosidase" evidence="5">
    <location>
        <begin position="25"/>
        <end position="202"/>
    </location>
</feature>
<reference evidence="6" key="1">
    <citation type="submission" date="2017-07" db="EMBL/GenBank/DDBJ databases">
        <title>Taro Niue Genome Assembly and Annotation.</title>
        <authorList>
            <person name="Atibalentja N."/>
            <person name="Keating K."/>
            <person name="Fields C.J."/>
        </authorList>
    </citation>
    <scope>NUCLEOTIDE SEQUENCE</scope>
    <source>
        <strain evidence="6">Niue_2</strain>
        <tissue evidence="6">Leaf</tissue>
    </source>
</reference>
<evidence type="ECO:0000313" key="6">
    <source>
        <dbReference type="EMBL" id="MQL69657.1"/>
    </source>
</evidence>
<evidence type="ECO:0000313" key="7">
    <source>
        <dbReference type="Proteomes" id="UP000652761"/>
    </source>
</evidence>
<dbReference type="Proteomes" id="UP000652761">
    <property type="component" value="Unassembled WGS sequence"/>
</dbReference>
<keyword evidence="7" id="KW-1185">Reference proteome</keyword>
<feature type="signal peptide" evidence="5">
    <location>
        <begin position="1"/>
        <end position="24"/>
    </location>
</feature>
<evidence type="ECO:0000256" key="4">
    <source>
        <dbReference type="RuleBase" id="RU004335"/>
    </source>
</evidence>
<dbReference type="InterPro" id="IPR000490">
    <property type="entry name" value="Glyco_hydro_17"/>
</dbReference>